<dbReference type="Proteomes" id="UP000663981">
    <property type="component" value="Unassembled WGS sequence"/>
</dbReference>
<dbReference type="InterPro" id="IPR048147">
    <property type="entry name" value="CBO0543-like"/>
</dbReference>
<evidence type="ECO:0000256" key="1">
    <source>
        <dbReference type="SAM" id="Phobius"/>
    </source>
</evidence>
<accession>A0ABS3MYH0</accession>
<feature type="transmembrane region" description="Helical" evidence="1">
    <location>
        <begin position="147"/>
        <end position="169"/>
    </location>
</feature>
<keyword evidence="1" id="KW-1133">Transmembrane helix</keyword>
<keyword evidence="3" id="KW-1185">Reference proteome</keyword>
<keyword evidence="1" id="KW-0472">Membrane</keyword>
<organism evidence="2 3">
    <name type="scientific">Metabacillus bambusae</name>
    <dbReference type="NCBI Taxonomy" id="2795218"/>
    <lineage>
        <taxon>Bacteria</taxon>
        <taxon>Bacillati</taxon>
        <taxon>Bacillota</taxon>
        <taxon>Bacilli</taxon>
        <taxon>Bacillales</taxon>
        <taxon>Bacillaceae</taxon>
        <taxon>Metabacillus</taxon>
    </lineage>
</organism>
<sequence length="171" mass="20751">MIHITVKLLFVLAAIKWGDWRGWKKYYSTTQFFIMGDLFYNIIFHDYPLWRFEEIIPLFKYDIYIMLSFMFLRYPATVFIYLGRFPKEKGKAIMWYLFWVLIYIGIEIIDLKIGLIKHYNSWNIWWSLVFDILLFALVKLHFHKPLLAWGLAVLSSIVLWNLLGVPYHILK</sequence>
<keyword evidence="1" id="KW-0812">Transmembrane</keyword>
<dbReference type="EMBL" id="JAGDEL010000003">
    <property type="protein sequence ID" value="MBO1511066.1"/>
    <property type="molecule type" value="Genomic_DNA"/>
</dbReference>
<protein>
    <submittedName>
        <fullName evidence="2">Uncharacterized protein</fullName>
    </submittedName>
</protein>
<proteinExistence type="predicted"/>
<dbReference type="RefSeq" id="WP_207975750.1">
    <property type="nucleotide sequence ID" value="NZ_JAGDEL010000003.1"/>
</dbReference>
<evidence type="ECO:0000313" key="3">
    <source>
        <dbReference type="Proteomes" id="UP000663981"/>
    </source>
</evidence>
<feature type="transmembrane region" description="Helical" evidence="1">
    <location>
        <begin position="122"/>
        <end position="140"/>
    </location>
</feature>
<evidence type="ECO:0000313" key="2">
    <source>
        <dbReference type="EMBL" id="MBO1511066.1"/>
    </source>
</evidence>
<comment type="caution">
    <text evidence="2">The sequence shown here is derived from an EMBL/GenBank/DDBJ whole genome shotgun (WGS) entry which is preliminary data.</text>
</comment>
<name>A0ABS3MYH0_9BACI</name>
<feature type="transmembrane region" description="Helical" evidence="1">
    <location>
        <begin position="26"/>
        <end position="43"/>
    </location>
</feature>
<feature type="transmembrane region" description="Helical" evidence="1">
    <location>
        <begin position="94"/>
        <end position="116"/>
    </location>
</feature>
<gene>
    <name evidence="2" type="ORF">I7822_05125</name>
</gene>
<dbReference type="NCBIfam" id="NF041644">
    <property type="entry name" value="CBO0543_fam"/>
    <property type="match status" value="1"/>
</dbReference>
<reference evidence="2 3" key="1">
    <citation type="submission" date="2021-03" db="EMBL/GenBank/DDBJ databases">
        <title>Whole genome sequence of Metabacillus bambusae BG109.</title>
        <authorList>
            <person name="Jeong J.W."/>
        </authorList>
    </citation>
    <scope>NUCLEOTIDE SEQUENCE [LARGE SCALE GENOMIC DNA]</scope>
    <source>
        <strain evidence="2 3">BG109</strain>
    </source>
</reference>
<feature type="transmembrane region" description="Helical" evidence="1">
    <location>
        <begin position="63"/>
        <end position="82"/>
    </location>
</feature>